<dbReference type="EMBL" id="BEXD01001846">
    <property type="protein sequence ID" value="GBB95992.1"/>
    <property type="molecule type" value="Genomic_DNA"/>
</dbReference>
<organism evidence="2 3">
    <name type="scientific">Rhizophagus clarus</name>
    <dbReference type="NCBI Taxonomy" id="94130"/>
    <lineage>
        <taxon>Eukaryota</taxon>
        <taxon>Fungi</taxon>
        <taxon>Fungi incertae sedis</taxon>
        <taxon>Mucoromycota</taxon>
        <taxon>Glomeromycotina</taxon>
        <taxon>Glomeromycetes</taxon>
        <taxon>Glomerales</taxon>
        <taxon>Glomeraceae</taxon>
        <taxon>Rhizophagus</taxon>
    </lineage>
</organism>
<keyword evidence="3" id="KW-1185">Reference proteome</keyword>
<dbReference type="Proteomes" id="UP000247702">
    <property type="component" value="Unassembled WGS sequence"/>
</dbReference>
<proteinExistence type="predicted"/>
<comment type="caution">
    <text evidence="2">The sequence shown here is derived from an EMBL/GenBank/DDBJ whole genome shotgun (WGS) entry which is preliminary data.</text>
</comment>
<feature type="compositionally biased region" description="Low complexity" evidence="1">
    <location>
        <begin position="184"/>
        <end position="196"/>
    </location>
</feature>
<evidence type="ECO:0000313" key="3">
    <source>
        <dbReference type="Proteomes" id="UP000247702"/>
    </source>
</evidence>
<evidence type="ECO:0000313" key="2">
    <source>
        <dbReference type="EMBL" id="GBB95992.1"/>
    </source>
</evidence>
<feature type="region of interest" description="Disordered" evidence="1">
    <location>
        <begin position="164"/>
        <end position="234"/>
    </location>
</feature>
<accession>A0A2Z6R576</accession>
<gene>
    <name evidence="2" type="ORF">RclHR1_02660013</name>
</gene>
<protein>
    <submittedName>
        <fullName evidence="2">Uncharacterized protein</fullName>
    </submittedName>
</protein>
<sequence length="289" mass="32825">MDSLYRRRIQTGHVSFDELYVKFFGDIPEEQNSRTSQSELFESLYQKYHDNAKDISCQRMFDDLYLKYVNELRVFSGGDDSNDFVYALINNSSNASTYKLTIASQEKSNITSYQTTTSSISQKGNNNMSNSIQTIDDSLRLPSITNPLQNETSISCSSEIKQNSKFSSFSPKSPIKQVPEKIQTRSSTRLNSSSSSKIPLIINDTGSSRVLRKRRTKSPGNDIDDSPTLITPTNEFGNKLIDALKYSDNNCKKNNYKETNVVKKFSLISNFDDEDNHSKKVKLNRSKKT</sequence>
<reference evidence="2 3" key="1">
    <citation type="submission" date="2017-11" db="EMBL/GenBank/DDBJ databases">
        <title>The genome of Rhizophagus clarus HR1 reveals common genetic basis of auxotrophy among arbuscular mycorrhizal fungi.</title>
        <authorList>
            <person name="Kobayashi Y."/>
        </authorList>
    </citation>
    <scope>NUCLEOTIDE SEQUENCE [LARGE SCALE GENOMIC DNA]</scope>
    <source>
        <strain evidence="2 3">HR1</strain>
    </source>
</reference>
<name>A0A2Z6R576_9GLOM</name>
<dbReference type="AlphaFoldDB" id="A0A2Z6R576"/>
<feature type="compositionally biased region" description="Low complexity" evidence="1">
    <location>
        <begin position="164"/>
        <end position="174"/>
    </location>
</feature>
<evidence type="ECO:0000256" key="1">
    <source>
        <dbReference type="SAM" id="MobiDB-lite"/>
    </source>
</evidence>